<dbReference type="Gene3D" id="3.10.180.10">
    <property type="entry name" value="2,3-Dihydroxybiphenyl 1,2-Dioxygenase, domain 1"/>
    <property type="match status" value="1"/>
</dbReference>
<evidence type="ECO:0000256" key="1">
    <source>
        <dbReference type="ARBA" id="ARBA00011051"/>
    </source>
</evidence>
<evidence type="ECO:0000313" key="5">
    <source>
        <dbReference type="EMBL" id="UJF31891.1"/>
    </source>
</evidence>
<dbReference type="InterPro" id="IPR000335">
    <property type="entry name" value="Bleomycin-R"/>
</dbReference>
<keyword evidence="6" id="KW-1185">Reference proteome</keyword>
<evidence type="ECO:0000313" key="6">
    <source>
        <dbReference type="Proteomes" id="UP001649230"/>
    </source>
</evidence>
<dbReference type="InterPro" id="IPR037523">
    <property type="entry name" value="VOC_core"/>
</dbReference>
<comment type="similarity">
    <text evidence="1">Belongs to the bleomycin resistance protein family.</text>
</comment>
<dbReference type="PROSITE" id="PS51819">
    <property type="entry name" value="VOC"/>
    <property type="match status" value="1"/>
</dbReference>
<dbReference type="Proteomes" id="UP001649230">
    <property type="component" value="Chromosome"/>
</dbReference>
<dbReference type="SUPFAM" id="SSF54593">
    <property type="entry name" value="Glyoxalase/Bleomycin resistance protein/Dihydroxybiphenyl dioxygenase"/>
    <property type="match status" value="1"/>
</dbReference>
<proteinExistence type="inferred from homology"/>
<evidence type="ECO:0000256" key="2">
    <source>
        <dbReference type="ARBA" id="ARBA00021572"/>
    </source>
</evidence>
<dbReference type="EMBL" id="CP090978">
    <property type="protein sequence ID" value="UJF31891.1"/>
    <property type="molecule type" value="Genomic_DNA"/>
</dbReference>
<keyword evidence="3" id="KW-0046">Antibiotic resistance</keyword>
<sequence>MVELGGITPILRMFDVDKALHFYRDYLGFQIDWEHRFEPDLPLYMSISRDHCCLHLSEHYGDGSPGAHLRIKVMHLESWHKELLASRHPFSRPGLTRTPWCTQEMTLIDPFFNKLTFYEDIS</sequence>
<name>A0ABY3SFE5_9BACL</name>
<dbReference type="RefSeq" id="WP_235118236.1">
    <property type="nucleotide sequence ID" value="NZ_CP090978.1"/>
</dbReference>
<evidence type="ECO:0000259" key="4">
    <source>
        <dbReference type="PROSITE" id="PS51819"/>
    </source>
</evidence>
<dbReference type="InterPro" id="IPR029068">
    <property type="entry name" value="Glyas_Bleomycin-R_OHBP_Dase"/>
</dbReference>
<feature type="domain" description="VOC" evidence="4">
    <location>
        <begin position="3"/>
        <end position="120"/>
    </location>
</feature>
<organism evidence="5 6">
    <name type="scientific">Paenibacillus hexagrammi</name>
    <dbReference type="NCBI Taxonomy" id="2908839"/>
    <lineage>
        <taxon>Bacteria</taxon>
        <taxon>Bacillati</taxon>
        <taxon>Bacillota</taxon>
        <taxon>Bacilli</taxon>
        <taxon>Bacillales</taxon>
        <taxon>Paenibacillaceae</taxon>
        <taxon>Paenibacillus</taxon>
    </lineage>
</organism>
<dbReference type="Pfam" id="PF19581">
    <property type="entry name" value="Glyoxalase_7"/>
    <property type="match status" value="1"/>
</dbReference>
<gene>
    <name evidence="5" type="ORF">L0M14_19305</name>
</gene>
<evidence type="ECO:0000256" key="3">
    <source>
        <dbReference type="ARBA" id="ARBA00023251"/>
    </source>
</evidence>
<protein>
    <recommendedName>
        <fullName evidence="2">Bleomycin resistance protein</fullName>
    </recommendedName>
</protein>
<reference evidence="5 6" key="1">
    <citation type="journal article" date="2024" name="Int. J. Syst. Evol. Microbiol.">
        <title>Paenibacillus hexagrammi sp. nov., a novel bacterium isolated from the gut content of Hexagrammos agrammus.</title>
        <authorList>
            <person name="Jung H.K."/>
            <person name="Kim D.G."/>
            <person name="Zin H."/>
            <person name="Park J."/>
            <person name="Jung H."/>
            <person name="Kim Y.O."/>
            <person name="Kong H.J."/>
            <person name="Kim J.W."/>
            <person name="Kim Y.S."/>
        </authorList>
    </citation>
    <scope>NUCLEOTIDE SEQUENCE [LARGE SCALE GENOMIC DNA]</scope>
    <source>
        <strain evidence="5 6">YPD9-1</strain>
    </source>
</reference>
<accession>A0ABY3SFE5</accession>